<evidence type="ECO:0000313" key="3">
    <source>
        <dbReference type="Proteomes" id="UP001230504"/>
    </source>
</evidence>
<dbReference type="AlphaFoldDB" id="A0AAD8V7N5"/>
<protein>
    <submittedName>
        <fullName evidence="2">Uncharacterized protein</fullName>
    </submittedName>
</protein>
<evidence type="ECO:0000256" key="1">
    <source>
        <dbReference type="SAM" id="SignalP"/>
    </source>
</evidence>
<feature type="signal peptide" evidence="1">
    <location>
        <begin position="1"/>
        <end position="19"/>
    </location>
</feature>
<evidence type="ECO:0000313" key="2">
    <source>
        <dbReference type="EMBL" id="KAK1594605.1"/>
    </source>
</evidence>
<dbReference type="EMBL" id="JAHLJV010000019">
    <property type="protein sequence ID" value="KAK1594605.1"/>
    <property type="molecule type" value="Genomic_DNA"/>
</dbReference>
<comment type="caution">
    <text evidence="2">The sequence shown here is derived from an EMBL/GenBank/DDBJ whole genome shotgun (WGS) entry which is preliminary data.</text>
</comment>
<organism evidence="2 3">
    <name type="scientific">Colletotrichum navitas</name>
    <dbReference type="NCBI Taxonomy" id="681940"/>
    <lineage>
        <taxon>Eukaryota</taxon>
        <taxon>Fungi</taxon>
        <taxon>Dikarya</taxon>
        <taxon>Ascomycota</taxon>
        <taxon>Pezizomycotina</taxon>
        <taxon>Sordariomycetes</taxon>
        <taxon>Hypocreomycetidae</taxon>
        <taxon>Glomerellales</taxon>
        <taxon>Glomerellaceae</taxon>
        <taxon>Colletotrichum</taxon>
        <taxon>Colletotrichum graminicola species complex</taxon>
    </lineage>
</organism>
<keyword evidence="1" id="KW-0732">Signal</keyword>
<feature type="chain" id="PRO_5041914674" evidence="1">
    <location>
        <begin position="20"/>
        <end position="197"/>
    </location>
</feature>
<dbReference type="GeneID" id="85441693"/>
<gene>
    <name evidence="2" type="ORF">LY79DRAFT_549184</name>
</gene>
<proteinExistence type="predicted"/>
<keyword evidence="3" id="KW-1185">Reference proteome</keyword>
<sequence length="197" mass="21104">MHRSAISVALAYLATGSLAAVAGRQLLPRDNDCGGLSNVPLSSDPEHSSYTFFFDPSVKQVVDDLNKSSGSTFNTVLVNQYCNKLNGNGYESHNVAFTNITQFGPDSKYTVATDKCEEGESRSPQGYYVNLCVGDGTQCTKNYPWAVCGTPGVAGDTRLFCPAAEPSGGNPKAVSLDDPTAWNCKLCTTISKYCQWS</sequence>
<dbReference type="RefSeq" id="XP_060415767.1">
    <property type="nucleotide sequence ID" value="XM_060557453.1"/>
</dbReference>
<dbReference type="Proteomes" id="UP001230504">
    <property type="component" value="Unassembled WGS sequence"/>
</dbReference>
<accession>A0AAD8V7N5</accession>
<reference evidence="2" key="1">
    <citation type="submission" date="2021-06" db="EMBL/GenBank/DDBJ databases">
        <title>Comparative genomics, transcriptomics and evolutionary studies reveal genomic signatures of adaptation to plant cell wall in hemibiotrophic fungi.</title>
        <authorList>
            <consortium name="DOE Joint Genome Institute"/>
            <person name="Baroncelli R."/>
            <person name="Diaz J.F."/>
            <person name="Benocci T."/>
            <person name="Peng M."/>
            <person name="Battaglia E."/>
            <person name="Haridas S."/>
            <person name="Andreopoulos W."/>
            <person name="Labutti K."/>
            <person name="Pangilinan J."/>
            <person name="Floch G.L."/>
            <person name="Makela M.R."/>
            <person name="Henrissat B."/>
            <person name="Grigoriev I.V."/>
            <person name="Crouch J.A."/>
            <person name="De Vries R.P."/>
            <person name="Sukno S.A."/>
            <person name="Thon M.R."/>
        </authorList>
    </citation>
    <scope>NUCLEOTIDE SEQUENCE</scope>
    <source>
        <strain evidence="2">CBS 125086</strain>
    </source>
</reference>
<name>A0AAD8V7N5_9PEZI</name>